<evidence type="ECO:0000256" key="4">
    <source>
        <dbReference type="ARBA" id="ARBA00022741"/>
    </source>
</evidence>
<dbReference type="EMBL" id="QJKI01000004">
    <property type="protein sequence ID" value="PXX80346.1"/>
    <property type="molecule type" value="Genomic_DNA"/>
</dbReference>
<evidence type="ECO:0000256" key="1">
    <source>
        <dbReference type="ARBA" id="ARBA00008428"/>
    </source>
</evidence>
<dbReference type="GO" id="GO:0006269">
    <property type="term" value="P:DNA replication, synthesis of primer"/>
    <property type="evidence" value="ECO:0007669"/>
    <property type="project" value="UniProtKB-UniRule"/>
</dbReference>
<keyword evidence="3 13" id="KW-0235">DNA replication</keyword>
<keyword evidence="4 13" id="KW-0547">Nucleotide-binding</keyword>
<dbReference type="FunFam" id="3.40.50.300:FF:000076">
    <property type="entry name" value="Replicative DNA helicase"/>
    <property type="match status" value="1"/>
</dbReference>
<organism evidence="15 16">
    <name type="scientific">Rivihabitans pingtungensis</name>
    <dbReference type="NCBI Taxonomy" id="1054498"/>
    <lineage>
        <taxon>Bacteria</taxon>
        <taxon>Pseudomonadati</taxon>
        <taxon>Pseudomonadota</taxon>
        <taxon>Betaproteobacteria</taxon>
        <taxon>Neisseriales</taxon>
        <taxon>Aquaspirillaceae</taxon>
        <taxon>Rivihabitans</taxon>
    </lineage>
</organism>
<evidence type="ECO:0000256" key="7">
    <source>
        <dbReference type="ARBA" id="ARBA00022840"/>
    </source>
</evidence>
<dbReference type="PROSITE" id="PS51199">
    <property type="entry name" value="SF4_HELICASE"/>
    <property type="match status" value="1"/>
</dbReference>
<feature type="domain" description="SF4 helicase" evidence="14">
    <location>
        <begin position="195"/>
        <end position="464"/>
    </location>
</feature>
<dbReference type="RefSeq" id="WP_110390037.1">
    <property type="nucleotide sequence ID" value="NZ_CALCOA010000281.1"/>
</dbReference>
<dbReference type="OrthoDB" id="9773982at2"/>
<dbReference type="AlphaFoldDB" id="A0A318KXJ2"/>
<keyword evidence="5 13" id="KW-0378">Hydrolase</keyword>
<evidence type="ECO:0000256" key="6">
    <source>
        <dbReference type="ARBA" id="ARBA00022806"/>
    </source>
</evidence>
<evidence type="ECO:0000256" key="10">
    <source>
        <dbReference type="ARBA" id="ARBA00044932"/>
    </source>
</evidence>
<proteinExistence type="inferred from homology"/>
<evidence type="ECO:0000256" key="5">
    <source>
        <dbReference type="ARBA" id="ARBA00022801"/>
    </source>
</evidence>
<evidence type="ECO:0000256" key="9">
    <source>
        <dbReference type="ARBA" id="ARBA00023235"/>
    </source>
</evidence>
<dbReference type="PANTHER" id="PTHR30153">
    <property type="entry name" value="REPLICATIVE DNA HELICASE DNAB"/>
    <property type="match status" value="1"/>
</dbReference>
<dbReference type="Proteomes" id="UP000247555">
    <property type="component" value="Unassembled WGS sequence"/>
</dbReference>
<gene>
    <name evidence="15" type="ORF">DFR34_104121</name>
</gene>
<dbReference type="SMART" id="SM00382">
    <property type="entry name" value="AAA"/>
    <property type="match status" value="1"/>
</dbReference>
<dbReference type="Gene3D" id="1.10.860.10">
    <property type="entry name" value="DNAb Helicase, Chain A"/>
    <property type="match status" value="1"/>
</dbReference>
<protein>
    <recommendedName>
        <fullName evidence="12 13">Replicative DNA helicase</fullName>
        <ecNumber evidence="12 13">5.6.2.3</ecNumber>
    </recommendedName>
</protein>
<dbReference type="InterPro" id="IPR007693">
    <property type="entry name" value="DNA_helicase_DnaB-like_N"/>
</dbReference>
<keyword evidence="2 13" id="KW-0639">Primosome</keyword>
<dbReference type="EC" id="5.6.2.3" evidence="12 13"/>
<dbReference type="GO" id="GO:0005829">
    <property type="term" value="C:cytosol"/>
    <property type="evidence" value="ECO:0007669"/>
    <property type="project" value="TreeGrafter"/>
</dbReference>
<evidence type="ECO:0000256" key="12">
    <source>
        <dbReference type="NCBIfam" id="TIGR00665"/>
    </source>
</evidence>
<evidence type="ECO:0000313" key="16">
    <source>
        <dbReference type="Proteomes" id="UP000247555"/>
    </source>
</evidence>
<dbReference type="NCBIfam" id="NF004384">
    <property type="entry name" value="PRK05748.1"/>
    <property type="match status" value="1"/>
</dbReference>
<evidence type="ECO:0000256" key="11">
    <source>
        <dbReference type="ARBA" id="ARBA00048954"/>
    </source>
</evidence>
<dbReference type="InterPro" id="IPR007694">
    <property type="entry name" value="DNA_helicase_DnaB-like_C"/>
</dbReference>
<evidence type="ECO:0000256" key="2">
    <source>
        <dbReference type="ARBA" id="ARBA00022515"/>
    </source>
</evidence>
<reference evidence="15 16" key="1">
    <citation type="submission" date="2018-05" db="EMBL/GenBank/DDBJ databases">
        <title>Genomic Encyclopedia of Type Strains, Phase IV (KMG-IV): sequencing the most valuable type-strain genomes for metagenomic binning, comparative biology and taxonomic classification.</title>
        <authorList>
            <person name="Goeker M."/>
        </authorList>
    </citation>
    <scope>NUCLEOTIDE SEQUENCE [LARGE SCALE GENOMIC DNA]</scope>
    <source>
        <strain evidence="15 16">DSM 29661</strain>
    </source>
</reference>
<dbReference type="SUPFAM" id="SSF48024">
    <property type="entry name" value="N-terminal domain of DnaB helicase"/>
    <property type="match status" value="1"/>
</dbReference>
<evidence type="ECO:0000256" key="3">
    <source>
        <dbReference type="ARBA" id="ARBA00022705"/>
    </source>
</evidence>
<dbReference type="InterPro" id="IPR003593">
    <property type="entry name" value="AAA+_ATPase"/>
</dbReference>
<keyword evidence="16" id="KW-1185">Reference proteome</keyword>
<keyword evidence="9" id="KW-0413">Isomerase</keyword>
<sequence>MTDYIPNPPPSDAEYQQLRMPPHSLEAEQSVLGGLLLDNSAWDRIGDAVADEDFYRHDHRLIFQAIVKLIERSHPADVVTVSEQLEKSAQLGEVGGLAYLATLAQNTPSAANIKRYAEIVRERSIMRQLAQIGTEIADSAYNPMGRDARELLDEAETKVFRIAESTARSQQDFLNMEQILTEVVERVNELYGRDNLDDVTGIPTGFVDLDKKTSGLQKGDLVIVAGRPSMGKTAFSMNIAENVALNTGLPVAVFSMEMGATQLAMRMIGSVGRLDQHALRTGQLSDEEMDKFGMAVSRLWEAPLFIDETPGLSGLELRSRARRLARKMGGQLGLIVIDYLQLMSGSSDRRDQNRASELGEISRSLKALAKELQAPVIALSQLSRSVEQRTDKRPMMSDLRESGAIEQDADLIVFMYRDEYYNPDSQFKGMAEAIIGKQRNGPTGRVPLTFLGHYSRFENASPQQVSGWDQGD</sequence>
<dbReference type="GO" id="GO:1990077">
    <property type="term" value="C:primosome complex"/>
    <property type="evidence" value="ECO:0007669"/>
    <property type="project" value="UniProtKB-UniRule"/>
</dbReference>
<dbReference type="FunFam" id="1.10.860.10:FF:000001">
    <property type="entry name" value="Replicative DNA helicase"/>
    <property type="match status" value="1"/>
</dbReference>
<comment type="function">
    <text evidence="10 13">The main replicative DNA helicase, it participates in initiation and elongation during chromosome replication. Travels ahead of the DNA replisome, separating dsDNA into templates for DNA synthesis. A processive ATP-dependent 5'-3' DNA helicase it has DNA-dependent ATPase activity.</text>
</comment>
<dbReference type="CDD" id="cd00984">
    <property type="entry name" value="DnaB_C"/>
    <property type="match status" value="1"/>
</dbReference>
<comment type="caution">
    <text evidence="15">The sequence shown here is derived from an EMBL/GenBank/DDBJ whole genome shotgun (WGS) entry which is preliminary data.</text>
</comment>
<dbReference type="GO" id="GO:0003677">
    <property type="term" value="F:DNA binding"/>
    <property type="evidence" value="ECO:0007669"/>
    <property type="project" value="UniProtKB-UniRule"/>
</dbReference>
<dbReference type="GO" id="GO:0005524">
    <property type="term" value="F:ATP binding"/>
    <property type="evidence" value="ECO:0007669"/>
    <property type="project" value="UniProtKB-UniRule"/>
</dbReference>
<dbReference type="Pfam" id="PF00772">
    <property type="entry name" value="DnaB"/>
    <property type="match status" value="1"/>
</dbReference>
<evidence type="ECO:0000313" key="15">
    <source>
        <dbReference type="EMBL" id="PXX80346.1"/>
    </source>
</evidence>
<dbReference type="PANTHER" id="PTHR30153:SF2">
    <property type="entry name" value="REPLICATIVE DNA HELICASE"/>
    <property type="match status" value="1"/>
</dbReference>
<dbReference type="Pfam" id="PF03796">
    <property type="entry name" value="DnaB_C"/>
    <property type="match status" value="1"/>
</dbReference>
<accession>A0A318KXJ2</accession>
<dbReference type="Gene3D" id="3.40.50.300">
    <property type="entry name" value="P-loop containing nucleotide triphosphate hydrolases"/>
    <property type="match status" value="1"/>
</dbReference>
<evidence type="ECO:0000256" key="13">
    <source>
        <dbReference type="RuleBase" id="RU362085"/>
    </source>
</evidence>
<dbReference type="SUPFAM" id="SSF52540">
    <property type="entry name" value="P-loop containing nucleoside triphosphate hydrolases"/>
    <property type="match status" value="1"/>
</dbReference>
<dbReference type="GO" id="GO:0016887">
    <property type="term" value="F:ATP hydrolysis activity"/>
    <property type="evidence" value="ECO:0007669"/>
    <property type="project" value="RHEA"/>
</dbReference>
<dbReference type="InterPro" id="IPR036185">
    <property type="entry name" value="DNA_heli_DnaB-like_N_sf"/>
</dbReference>
<keyword evidence="8 13" id="KW-0238">DNA-binding</keyword>
<dbReference type="InterPro" id="IPR016136">
    <property type="entry name" value="DNA_helicase_N/primase_C"/>
</dbReference>
<evidence type="ECO:0000259" key="14">
    <source>
        <dbReference type="PROSITE" id="PS51199"/>
    </source>
</evidence>
<keyword evidence="7 13" id="KW-0067">ATP-binding</keyword>
<keyword evidence="6 13" id="KW-0347">Helicase</keyword>
<comment type="catalytic activity">
    <reaction evidence="11 13">
        <text>ATP + H2O = ADP + phosphate + H(+)</text>
        <dbReference type="Rhea" id="RHEA:13065"/>
        <dbReference type="ChEBI" id="CHEBI:15377"/>
        <dbReference type="ChEBI" id="CHEBI:15378"/>
        <dbReference type="ChEBI" id="CHEBI:30616"/>
        <dbReference type="ChEBI" id="CHEBI:43474"/>
        <dbReference type="ChEBI" id="CHEBI:456216"/>
        <dbReference type="EC" id="5.6.2.3"/>
    </reaction>
</comment>
<dbReference type="InterPro" id="IPR027417">
    <property type="entry name" value="P-loop_NTPase"/>
</dbReference>
<dbReference type="NCBIfam" id="TIGR00665">
    <property type="entry name" value="DnaB"/>
    <property type="match status" value="1"/>
</dbReference>
<dbReference type="InterPro" id="IPR007692">
    <property type="entry name" value="DNA_helicase_DnaB"/>
</dbReference>
<dbReference type="GO" id="GO:0042802">
    <property type="term" value="F:identical protein binding"/>
    <property type="evidence" value="ECO:0007669"/>
    <property type="project" value="UniProtKB-ARBA"/>
</dbReference>
<dbReference type="GO" id="GO:0043139">
    <property type="term" value="F:5'-3' DNA helicase activity"/>
    <property type="evidence" value="ECO:0007669"/>
    <property type="project" value="UniProtKB-EC"/>
</dbReference>
<name>A0A318KXJ2_9NEIS</name>
<comment type="similarity">
    <text evidence="1 13">Belongs to the helicase family. DnaB subfamily.</text>
</comment>
<evidence type="ECO:0000256" key="8">
    <source>
        <dbReference type="ARBA" id="ARBA00023125"/>
    </source>
</evidence>